<proteinExistence type="predicted"/>
<gene>
    <name evidence="2" type="ORF">S12H4_26330</name>
</gene>
<evidence type="ECO:0000313" key="2">
    <source>
        <dbReference type="EMBL" id="GAI81644.1"/>
    </source>
</evidence>
<feature type="region of interest" description="Disordered" evidence="1">
    <location>
        <begin position="55"/>
        <end position="75"/>
    </location>
</feature>
<organism evidence="2">
    <name type="scientific">marine sediment metagenome</name>
    <dbReference type="NCBI Taxonomy" id="412755"/>
    <lineage>
        <taxon>unclassified sequences</taxon>
        <taxon>metagenomes</taxon>
        <taxon>ecological metagenomes</taxon>
    </lineage>
</organism>
<sequence>CANLEAQFEEDNRLEKIELHNRFATIIEEMNAAPENVLLVFELLKHEVADHLISRMAEPQKAPPTSKIPPQTKGA</sequence>
<protein>
    <submittedName>
        <fullName evidence="2">Uncharacterized protein</fullName>
    </submittedName>
</protein>
<comment type="caution">
    <text evidence="2">The sequence shown here is derived from an EMBL/GenBank/DDBJ whole genome shotgun (WGS) entry which is preliminary data.</text>
</comment>
<accession>X1TNM9</accession>
<reference evidence="2" key="1">
    <citation type="journal article" date="2014" name="Front. Microbiol.">
        <title>High frequency of phylogenetically diverse reductive dehalogenase-homologous genes in deep subseafloor sedimentary metagenomes.</title>
        <authorList>
            <person name="Kawai M."/>
            <person name="Futagami T."/>
            <person name="Toyoda A."/>
            <person name="Takaki Y."/>
            <person name="Nishi S."/>
            <person name="Hori S."/>
            <person name="Arai W."/>
            <person name="Tsubouchi T."/>
            <person name="Morono Y."/>
            <person name="Uchiyama I."/>
            <person name="Ito T."/>
            <person name="Fujiyama A."/>
            <person name="Inagaki F."/>
            <person name="Takami H."/>
        </authorList>
    </citation>
    <scope>NUCLEOTIDE SEQUENCE</scope>
    <source>
        <strain evidence="2">Expedition CK06-06</strain>
    </source>
</reference>
<evidence type="ECO:0000256" key="1">
    <source>
        <dbReference type="SAM" id="MobiDB-lite"/>
    </source>
</evidence>
<dbReference type="EMBL" id="BARW01014927">
    <property type="protein sequence ID" value="GAI81644.1"/>
    <property type="molecule type" value="Genomic_DNA"/>
</dbReference>
<dbReference type="AlphaFoldDB" id="X1TNM9"/>
<name>X1TNM9_9ZZZZ</name>
<feature type="non-terminal residue" evidence="2">
    <location>
        <position position="1"/>
    </location>
</feature>